<feature type="region of interest" description="Disordered" evidence="1">
    <location>
        <begin position="1"/>
        <end position="55"/>
    </location>
</feature>
<dbReference type="EMBL" id="JAUZMY010000007">
    <property type="protein sequence ID" value="MEE2037394.1"/>
    <property type="molecule type" value="Genomic_DNA"/>
</dbReference>
<evidence type="ECO:0000313" key="3">
    <source>
        <dbReference type="Proteomes" id="UP001356095"/>
    </source>
</evidence>
<proteinExistence type="predicted"/>
<dbReference type="Proteomes" id="UP001356095">
    <property type="component" value="Unassembled WGS sequence"/>
</dbReference>
<sequence length="55" mass="5553">MTVPRDPSPGALAGPRPAPSRSYGAAEDGVDPGWKTPGRDERTVAVPARGEGAAP</sequence>
<evidence type="ECO:0000313" key="2">
    <source>
        <dbReference type="EMBL" id="MEE2037394.1"/>
    </source>
</evidence>
<gene>
    <name evidence="2" type="ORF">Q8791_09200</name>
</gene>
<dbReference type="RefSeq" id="WP_330091191.1">
    <property type="nucleotide sequence ID" value="NZ_JAUZMY010000007.1"/>
</dbReference>
<reference evidence="2 3" key="1">
    <citation type="submission" date="2023-08" db="EMBL/GenBank/DDBJ databases">
        <authorList>
            <person name="Girao M."/>
            <person name="Carvalho M.F."/>
        </authorList>
    </citation>
    <scope>NUCLEOTIDE SEQUENCE [LARGE SCALE GENOMIC DNA]</scope>
    <source>
        <strain evidence="2 3">CT-R113</strain>
    </source>
</reference>
<name>A0ABU7K6B3_9ACTN</name>
<comment type="caution">
    <text evidence="2">The sequence shown here is derived from an EMBL/GenBank/DDBJ whole genome shotgun (WGS) entry which is preliminary data.</text>
</comment>
<evidence type="ECO:0000256" key="1">
    <source>
        <dbReference type="SAM" id="MobiDB-lite"/>
    </source>
</evidence>
<keyword evidence="3" id="KW-1185">Reference proteome</keyword>
<protein>
    <submittedName>
        <fullName evidence="2">Uncharacterized protein</fullName>
    </submittedName>
</protein>
<accession>A0ABU7K6B3</accession>
<organism evidence="2 3">
    <name type="scientific">Nocardiopsis codii</name>
    <dbReference type="NCBI Taxonomy" id="3065942"/>
    <lineage>
        <taxon>Bacteria</taxon>
        <taxon>Bacillati</taxon>
        <taxon>Actinomycetota</taxon>
        <taxon>Actinomycetes</taxon>
        <taxon>Streptosporangiales</taxon>
        <taxon>Nocardiopsidaceae</taxon>
        <taxon>Nocardiopsis</taxon>
    </lineage>
</organism>